<dbReference type="EMBL" id="FP929139">
    <property type="protein sequence ID" value="CBY02466.1"/>
    <property type="molecule type" value="Genomic_DNA"/>
</dbReference>
<reference evidence="2" key="1">
    <citation type="journal article" date="2011" name="Nat. Commun.">
        <title>Effector diversification within compartments of the Leptosphaeria maculans genome affected by Repeat-Induced Point mutations.</title>
        <authorList>
            <person name="Rouxel T."/>
            <person name="Grandaubert J."/>
            <person name="Hane J.K."/>
            <person name="Hoede C."/>
            <person name="van de Wouw A.P."/>
            <person name="Couloux A."/>
            <person name="Dominguez V."/>
            <person name="Anthouard V."/>
            <person name="Bally P."/>
            <person name="Bourras S."/>
            <person name="Cozijnsen A.J."/>
            <person name="Ciuffetti L.M."/>
            <person name="Degrave A."/>
            <person name="Dilmaghani A."/>
            <person name="Duret L."/>
            <person name="Fudal I."/>
            <person name="Goodwin S.B."/>
            <person name="Gout L."/>
            <person name="Glaser N."/>
            <person name="Linglin J."/>
            <person name="Kema G.H.J."/>
            <person name="Lapalu N."/>
            <person name="Lawrence C.B."/>
            <person name="May K."/>
            <person name="Meyer M."/>
            <person name="Ollivier B."/>
            <person name="Poulain J."/>
            <person name="Schoch C.L."/>
            <person name="Simon A."/>
            <person name="Spatafora J.W."/>
            <person name="Stachowiak A."/>
            <person name="Turgeon B.G."/>
            <person name="Tyler B.M."/>
            <person name="Vincent D."/>
            <person name="Weissenbach J."/>
            <person name="Amselem J."/>
            <person name="Quesneville H."/>
            <person name="Oliver R.P."/>
            <person name="Wincker P."/>
            <person name="Balesdent M.-H."/>
            <person name="Howlett B.J."/>
        </authorList>
    </citation>
    <scope>NUCLEOTIDE SEQUENCE [LARGE SCALE GENOMIC DNA]</scope>
    <source>
        <strain evidence="2">JN3 / isolate v23.1.3 / race Av1-4-5-6-7-8</strain>
    </source>
</reference>
<dbReference type="HOGENOM" id="CLU_3279653_0_0_1"/>
<sequence length="41" mass="4483">MPNPVGFTMRHADKGTVRTVASGIIVFIETDTVATVYLYNP</sequence>
<dbReference type="Proteomes" id="UP000002668">
    <property type="component" value="Genome"/>
</dbReference>
<name>E5ADB4_LEPMJ</name>
<dbReference type="InParanoid" id="E5ADB4"/>
<dbReference type="AlphaFoldDB" id="E5ADB4"/>
<evidence type="ECO:0000313" key="1">
    <source>
        <dbReference type="EMBL" id="CBY02466.1"/>
    </source>
</evidence>
<dbReference type="VEuPathDB" id="FungiDB:LEMA_uP012530.1"/>
<organism evidence="1 2">
    <name type="scientific">Leptosphaeria maculans (strain JN3 / isolate v23.1.3 / race Av1-4-5-6-7-8)</name>
    <name type="common">Blackleg fungus</name>
    <name type="synonym">Phoma lingam</name>
    <dbReference type="NCBI Taxonomy" id="985895"/>
    <lineage>
        <taxon>Eukaryota</taxon>
        <taxon>Fungi</taxon>
        <taxon>Dikarya</taxon>
        <taxon>Ascomycota</taxon>
        <taxon>Pezizomycotina</taxon>
        <taxon>Dothideomycetes</taxon>
        <taxon>Pleosporomycetidae</taxon>
        <taxon>Pleosporales</taxon>
        <taxon>Pleosporineae</taxon>
        <taxon>Leptosphaeriaceae</taxon>
        <taxon>Plenodomus</taxon>
        <taxon>Plenodomus lingam/Leptosphaeria maculans species complex</taxon>
    </lineage>
</organism>
<protein>
    <submittedName>
        <fullName evidence="1">Predicted protein</fullName>
    </submittedName>
</protein>
<accession>E5ADB4</accession>
<gene>
    <name evidence="1" type="ORF">LEMA_uP012530.1</name>
</gene>
<proteinExistence type="predicted"/>
<evidence type="ECO:0000313" key="2">
    <source>
        <dbReference type="Proteomes" id="UP000002668"/>
    </source>
</evidence>
<keyword evidence="2" id="KW-1185">Reference proteome</keyword>